<dbReference type="GeneID" id="77928678"/>
<evidence type="ECO:0000313" key="2">
    <source>
        <dbReference type="Proteomes" id="UP000593614"/>
    </source>
</evidence>
<dbReference type="EMBL" id="MT952844">
    <property type="protein sequence ID" value="QOI66898.1"/>
    <property type="molecule type" value="Genomic_DNA"/>
</dbReference>
<dbReference type="InterPro" id="IPR011101">
    <property type="entry name" value="DUF5131"/>
</dbReference>
<gene>
    <name evidence="1" type="primary">68</name>
    <name evidence="1" type="ORF">SEA_BOSNIA_68</name>
</gene>
<organism evidence="1 2">
    <name type="scientific">Gordonia phage Bosnia</name>
    <dbReference type="NCBI Taxonomy" id="2776839"/>
    <lineage>
        <taxon>Viruses</taxon>
        <taxon>Duplodnaviria</taxon>
        <taxon>Heunggongvirae</taxon>
        <taxon>Uroviricota</taxon>
        <taxon>Caudoviricetes</taxon>
        <taxon>Nymbaxtervirinae</taxon>
        <taxon>Nymphadoravirus</taxon>
        <taxon>Nymphadoravirus bosnia</taxon>
    </lineage>
</organism>
<evidence type="ECO:0008006" key="3">
    <source>
        <dbReference type="Google" id="ProtNLM"/>
    </source>
</evidence>
<dbReference type="RefSeq" id="YP_010652851.1">
    <property type="nucleotide sequence ID" value="NC_070790.1"/>
</dbReference>
<sequence length="302" mass="34599">MSDHTTIEWTDATWNPVTGCTKVSAGCDHCYAETFAERFRGTPGHYFENGFDVQLRENKLTEPLRWRKSRRVFVNSMSDLFHDAVADDYIAQVFAVMGMARRHTFQVLTKRHARMRSLISSEDFQTRVGQFRYRLGDNEPTAGDLSWGWPLPNVWLGVSTEDQRWADIRIPALLDTPAAVRFISAEPLLGPIDLACLRCPCGECDDPNYDPQLDWVIVGGESGHSARPMHPQWARDVRDQCVRAGVPFLFKQWGEWTPNTGHRYRDWANLDNPHEFVMRVGKGRAGRVLDGRTWDQYPGGDR</sequence>
<keyword evidence="2" id="KW-1185">Reference proteome</keyword>
<dbReference type="KEGG" id="vg:77928678"/>
<name>A0A7L8ZDA0_9CAUD</name>
<reference evidence="1 2" key="1">
    <citation type="submission" date="2020-08" db="EMBL/GenBank/DDBJ databases">
        <authorList>
            <person name="Min H."/>
            <person name="Gabrielle-Ann F."/>
            <person name="Adams J.C."/>
            <person name="Ponce A.M."/>
            <person name="Rodriguez A.M."/>
            <person name="McFadden T.J."/>
            <person name="Benavides Y.J."/>
            <person name="Emanuel T.D."/>
            <person name="Gordon L.-A.S."/>
            <person name="Frohlich J.N."/>
            <person name="Washington J.M."/>
            <person name="Garlena R.A."/>
            <person name="Russell D.A."/>
            <person name="Pope W.H."/>
            <person name="Jacobs-Sera D."/>
            <person name="Hatfull G.F."/>
        </authorList>
    </citation>
    <scope>NUCLEOTIDE SEQUENCE [LARGE SCALE GENOMIC DNA]</scope>
</reference>
<evidence type="ECO:0000313" key="1">
    <source>
        <dbReference type="EMBL" id="QOI66898.1"/>
    </source>
</evidence>
<protein>
    <recommendedName>
        <fullName evidence="3">Phage Gp37/Gp68 family protein</fullName>
    </recommendedName>
</protein>
<proteinExistence type="predicted"/>
<dbReference type="Proteomes" id="UP000593614">
    <property type="component" value="Genome"/>
</dbReference>
<accession>A0A7L8ZDA0</accession>
<dbReference type="Pfam" id="PF07505">
    <property type="entry name" value="DUF5131"/>
    <property type="match status" value="1"/>
</dbReference>